<proteinExistence type="predicted"/>
<gene>
    <name evidence="1" type="ORF">LITE_LOCUS33824</name>
</gene>
<feature type="non-terminal residue" evidence="1">
    <location>
        <position position="1"/>
    </location>
</feature>
<evidence type="ECO:0000313" key="2">
    <source>
        <dbReference type="Proteomes" id="UP001154282"/>
    </source>
</evidence>
<reference evidence="1" key="1">
    <citation type="submission" date="2022-08" db="EMBL/GenBank/DDBJ databases">
        <authorList>
            <person name="Gutierrez-Valencia J."/>
        </authorList>
    </citation>
    <scope>NUCLEOTIDE SEQUENCE</scope>
</reference>
<dbReference type="EMBL" id="CAMGYJ010000008">
    <property type="protein sequence ID" value="CAI0459076.1"/>
    <property type="molecule type" value="Genomic_DNA"/>
</dbReference>
<keyword evidence="2" id="KW-1185">Reference proteome</keyword>
<name>A0AAV0NKM6_9ROSI</name>
<sequence length="106" mass="12575">FTCSHHFSIGFSTFWSWVKLLPLVHSSRSLACLSHFPLTTKTFLPQLFLCCFTIPHFLILPLSLAYPFPTTHSPLSLCRERRKWTERSLSYYVRRKRKEDLIKKKT</sequence>
<dbReference type="AlphaFoldDB" id="A0AAV0NKM6"/>
<protein>
    <submittedName>
        <fullName evidence="1">Uncharacterized protein</fullName>
    </submittedName>
</protein>
<comment type="caution">
    <text evidence="1">The sequence shown here is derived from an EMBL/GenBank/DDBJ whole genome shotgun (WGS) entry which is preliminary data.</text>
</comment>
<organism evidence="1 2">
    <name type="scientific">Linum tenue</name>
    <dbReference type="NCBI Taxonomy" id="586396"/>
    <lineage>
        <taxon>Eukaryota</taxon>
        <taxon>Viridiplantae</taxon>
        <taxon>Streptophyta</taxon>
        <taxon>Embryophyta</taxon>
        <taxon>Tracheophyta</taxon>
        <taxon>Spermatophyta</taxon>
        <taxon>Magnoliopsida</taxon>
        <taxon>eudicotyledons</taxon>
        <taxon>Gunneridae</taxon>
        <taxon>Pentapetalae</taxon>
        <taxon>rosids</taxon>
        <taxon>fabids</taxon>
        <taxon>Malpighiales</taxon>
        <taxon>Linaceae</taxon>
        <taxon>Linum</taxon>
    </lineage>
</organism>
<dbReference type="Proteomes" id="UP001154282">
    <property type="component" value="Unassembled WGS sequence"/>
</dbReference>
<accession>A0AAV0NKM6</accession>
<evidence type="ECO:0000313" key="1">
    <source>
        <dbReference type="EMBL" id="CAI0459076.1"/>
    </source>
</evidence>